<dbReference type="Proteomes" id="UP001642260">
    <property type="component" value="Unassembled WGS sequence"/>
</dbReference>
<keyword evidence="1" id="KW-0732">Signal</keyword>
<proteinExistence type="predicted"/>
<comment type="caution">
    <text evidence="2">The sequence shown here is derived from an EMBL/GenBank/DDBJ whole genome shotgun (WGS) entry which is preliminary data.</text>
</comment>
<feature type="chain" id="PRO_5044808765" evidence="1">
    <location>
        <begin position="32"/>
        <end position="530"/>
    </location>
</feature>
<dbReference type="EMBL" id="CAKOAT010218932">
    <property type="protein sequence ID" value="CAH8356577.1"/>
    <property type="molecule type" value="Genomic_DNA"/>
</dbReference>
<protein>
    <submittedName>
        <fullName evidence="2">Uncharacterized protein</fullName>
    </submittedName>
</protein>
<accession>A0ABC8KFA3</accession>
<feature type="signal peptide" evidence="1">
    <location>
        <begin position="1"/>
        <end position="31"/>
    </location>
</feature>
<reference evidence="2 3" key="1">
    <citation type="submission" date="2022-03" db="EMBL/GenBank/DDBJ databases">
        <authorList>
            <person name="Macdonald S."/>
            <person name="Ahmed S."/>
            <person name="Newling K."/>
        </authorList>
    </citation>
    <scope>NUCLEOTIDE SEQUENCE [LARGE SCALE GENOMIC DNA]</scope>
</reference>
<gene>
    <name evidence="2" type="ORF">ERUC_LOCUS22332</name>
</gene>
<evidence type="ECO:0000313" key="2">
    <source>
        <dbReference type="EMBL" id="CAH8356577.1"/>
    </source>
</evidence>
<keyword evidence="3" id="KW-1185">Reference proteome</keyword>
<name>A0ABC8KFA3_ERUVS</name>
<sequence length="530" mass="58942">MVLDAGGVARRRHRHSSPLSVLAVFWLLVMSSPSTPLLCSCVSSTVHLSVHHRLLRCATLQGCVFVTASSVKPFAATSSSHSTIASSSSAHPIVVASSAHPIVVTVFHIDEWRNAGAATFEGGLTRSGPRHLLVSVRNRPDLPTSMLSPECVIIGRETISRSHHHDPLTFPSIFDGCFSSSTIGFIVQECCFARFVQFYFIDASLSHYAVSSIDGSSQNRFCCFLGLFVADLTVQEGELAGLTSYIIVASPSQYAVSSIDGLSQCQLSDFRTGVVSNQSEVFYLLSDVCSHTFCLDECDDSMLRFLVTNYSTRYGNIEFRGLNLFQPLAMSSNFLLSASLEAKLELEIHLVSSVSLVGFKAVYANFSVISSQIGLRSLNVAYGSRASHLRFSTVNILAASFRCFNVVFDYQLFFRAIAMGTKVKLPFGFLHFAEHVSPRDGFIFTYFVMFSSFVLPSSIPPFVIFSPLSTAPLVVRFSPKLSEVPATIKKPIRKRLLSYTKYVAVYWKKQRRYRRHYHKYFDEYEMKETI</sequence>
<evidence type="ECO:0000313" key="3">
    <source>
        <dbReference type="Proteomes" id="UP001642260"/>
    </source>
</evidence>
<dbReference type="AlphaFoldDB" id="A0ABC8KFA3"/>
<evidence type="ECO:0000256" key="1">
    <source>
        <dbReference type="SAM" id="SignalP"/>
    </source>
</evidence>
<organism evidence="2 3">
    <name type="scientific">Eruca vesicaria subsp. sativa</name>
    <name type="common">Garden rocket</name>
    <name type="synonym">Eruca sativa</name>
    <dbReference type="NCBI Taxonomy" id="29727"/>
    <lineage>
        <taxon>Eukaryota</taxon>
        <taxon>Viridiplantae</taxon>
        <taxon>Streptophyta</taxon>
        <taxon>Embryophyta</taxon>
        <taxon>Tracheophyta</taxon>
        <taxon>Spermatophyta</taxon>
        <taxon>Magnoliopsida</taxon>
        <taxon>eudicotyledons</taxon>
        <taxon>Gunneridae</taxon>
        <taxon>Pentapetalae</taxon>
        <taxon>rosids</taxon>
        <taxon>malvids</taxon>
        <taxon>Brassicales</taxon>
        <taxon>Brassicaceae</taxon>
        <taxon>Brassiceae</taxon>
        <taxon>Eruca</taxon>
    </lineage>
</organism>